<feature type="transmembrane region" description="Helical" evidence="5">
    <location>
        <begin position="168"/>
        <end position="192"/>
    </location>
</feature>
<feature type="transmembrane region" description="Helical" evidence="5">
    <location>
        <begin position="420"/>
        <end position="441"/>
    </location>
</feature>
<reference evidence="7 8" key="1">
    <citation type="submission" date="2020-10" db="EMBL/GenBank/DDBJ databases">
        <title>Ramlibacter sp. HM2 16S ribosomal RNA gene Genome sequencing and assembly.</title>
        <authorList>
            <person name="Kang M."/>
        </authorList>
    </citation>
    <scope>NUCLEOTIDE SEQUENCE [LARGE SCALE GENOMIC DNA]</scope>
    <source>
        <strain evidence="7 8">HM2</strain>
    </source>
</reference>
<comment type="caution">
    <text evidence="4">Lacks conserved residue(s) required for the propagation of feature annotation.</text>
</comment>
<feature type="transmembrane region" description="Helical" evidence="5">
    <location>
        <begin position="130"/>
        <end position="156"/>
    </location>
</feature>
<dbReference type="InterPro" id="IPR029063">
    <property type="entry name" value="SAM-dependent_MTases_sf"/>
</dbReference>
<evidence type="ECO:0000256" key="1">
    <source>
        <dbReference type="ARBA" id="ARBA00007867"/>
    </source>
</evidence>
<protein>
    <submittedName>
        <fullName evidence="7">Spermidine synthase</fullName>
    </submittedName>
</protein>
<sequence length="1020" mass="108661">MQPPIQVHAGETLRRHQRTALYAIFFLSGFCGLIYESIWSHYLKLLLGHAAYAQAVVLVVFVGGLALGAWLAGRFAHRIREPIVWYAAMEAAVALMAFLFQGVFETASAWATSVFLPAACSEAGACAATWVLAAALILPASILLGTTFPLMTTGVIRLGALPGRGLSLLYFLNSAGAALGVVASGFVLIPALGLPGTMMLVGACNAFVAIAAYTAARVGRPAAAPAPAASAAEGGGGTRELRLLLLVAALTGLSSFIYEVVWIRLLTLVLGAATHAFELMLAPFILGLALGAWWIRNRIDGARDAVLLLARIQLLMGLLAVATLPLYAGSYDAMAWVLSALQRSPQGYELYNVVSGLTAAAVMLPATVCAGMTLPLITALLLRRGYGERQVGQVYGINTFGAIAGVLLAVHLLIPGLGLKWALAAGALIDIALGVALWLWVRERHPPQAAGKRRWAGIGGPVLAGTLGVALVAAITTAAPLGPERVASGVFRHGKARIPDQRAVLFHRDGKTASVTVVERPDGVRSLLTNGKSDGSSHPQRRVRTQDDHTMILTGALGPAHHPAAKTAAVVGIGTGTTSAVLLDIASIERVDTIEIEPMMVEAANLFRPRVDRVFTDPRSRIVIDDARAHFSKTRSRYDLIVSEPSNPWVSGVASLFTVEFYAHVANHLAEGGHFVQWLQLYEAGPEMAASILRAFTLVFPEFSAYATNTGDMVLIARRDGRLPVLSGAALDGMPGLQKNLLELGIDSTAMLAAHETGRGSAIKLLADSFAVPPNSDYQPYVDNHAASDRFQGKIASLLFDLRNAPVPLLEVGRPPLAHVGEVRSATQWMPPHVVSLASGWHGHRYLRGERLEAGEMAYLSHRAVDYALVRQWLSQCKLPEGTGDAWAAMVRVAADVNRALPAEAATAYWREAEQRCGAGLAPAQRAWLQLFAATGSRKAVDMYRKGEQVLALDHALVPETRAYAALAAAAGGLFSNQRPRADVLLQEQLALLPPHHVAAPWFRYLHFATLAKGPAKPNP</sequence>
<feature type="transmembrane region" description="Helical" evidence="5">
    <location>
        <begin position="20"/>
        <end position="39"/>
    </location>
</feature>
<evidence type="ECO:0000256" key="2">
    <source>
        <dbReference type="ARBA" id="ARBA00022679"/>
    </source>
</evidence>
<dbReference type="InterPro" id="IPR030374">
    <property type="entry name" value="PABS"/>
</dbReference>
<dbReference type="Pfam" id="PF01564">
    <property type="entry name" value="Spermine_synth"/>
    <property type="match status" value="1"/>
</dbReference>
<dbReference type="Gene3D" id="3.40.50.150">
    <property type="entry name" value="Vaccinia Virus protein VP39"/>
    <property type="match status" value="1"/>
</dbReference>
<evidence type="ECO:0000256" key="5">
    <source>
        <dbReference type="SAM" id="Phobius"/>
    </source>
</evidence>
<feature type="transmembrane region" description="Helical" evidence="5">
    <location>
        <begin position="350"/>
        <end position="382"/>
    </location>
</feature>
<feature type="transmembrane region" description="Helical" evidence="5">
    <location>
        <begin position="275"/>
        <end position="295"/>
    </location>
</feature>
<dbReference type="InterPro" id="IPR036259">
    <property type="entry name" value="MFS_trans_sf"/>
</dbReference>
<keyword evidence="5" id="KW-1133">Transmembrane helix</keyword>
<feature type="transmembrane region" description="Helical" evidence="5">
    <location>
        <begin position="462"/>
        <end position="482"/>
    </location>
</feature>
<feature type="transmembrane region" description="Helical" evidence="5">
    <location>
        <begin position="83"/>
        <end position="104"/>
    </location>
</feature>
<dbReference type="SUPFAM" id="SSF53335">
    <property type="entry name" value="S-adenosyl-L-methionine-dependent methyltransferases"/>
    <property type="match status" value="1"/>
</dbReference>
<organism evidence="7 8">
    <name type="scientific">Ramlibacter pallidus</name>
    <dbReference type="NCBI Taxonomy" id="2780087"/>
    <lineage>
        <taxon>Bacteria</taxon>
        <taxon>Pseudomonadati</taxon>
        <taxon>Pseudomonadota</taxon>
        <taxon>Betaproteobacteria</taxon>
        <taxon>Burkholderiales</taxon>
        <taxon>Comamonadaceae</taxon>
        <taxon>Ramlibacter</taxon>
    </lineage>
</organism>
<keyword evidence="5" id="KW-0472">Membrane</keyword>
<dbReference type="EMBL" id="JADDIV010000006">
    <property type="protein sequence ID" value="MBE7369813.1"/>
    <property type="molecule type" value="Genomic_DNA"/>
</dbReference>
<dbReference type="PROSITE" id="PS51006">
    <property type="entry name" value="PABS_2"/>
    <property type="match status" value="1"/>
</dbReference>
<feature type="transmembrane region" description="Helical" evidence="5">
    <location>
        <begin position="243"/>
        <end position="263"/>
    </location>
</feature>
<accession>A0ABR9S8J4</accession>
<keyword evidence="5" id="KW-0812">Transmembrane</keyword>
<comment type="caution">
    <text evidence="7">The sequence shown here is derived from an EMBL/GenBank/DDBJ whole genome shotgun (WGS) entry which is preliminary data.</text>
</comment>
<evidence type="ECO:0000259" key="6">
    <source>
        <dbReference type="PROSITE" id="PS51006"/>
    </source>
</evidence>
<evidence type="ECO:0000256" key="3">
    <source>
        <dbReference type="ARBA" id="ARBA00023115"/>
    </source>
</evidence>
<gene>
    <name evidence="7" type="ORF">IM787_19775</name>
</gene>
<feature type="transmembrane region" description="Helical" evidence="5">
    <location>
        <begin position="307"/>
        <end position="330"/>
    </location>
</feature>
<evidence type="ECO:0000313" key="8">
    <source>
        <dbReference type="Proteomes" id="UP000806285"/>
    </source>
</evidence>
<comment type="similarity">
    <text evidence="1">Belongs to the spermidine/spermine synthase family.</text>
</comment>
<dbReference type="PANTHER" id="PTHR43317">
    <property type="entry name" value="THERMOSPERMINE SYNTHASE ACAULIS5"/>
    <property type="match status" value="1"/>
</dbReference>
<dbReference type="PANTHER" id="PTHR43317:SF1">
    <property type="entry name" value="THERMOSPERMINE SYNTHASE ACAULIS5"/>
    <property type="match status" value="1"/>
</dbReference>
<dbReference type="RefSeq" id="WP_193678446.1">
    <property type="nucleotide sequence ID" value="NZ_JADDIV010000006.1"/>
</dbReference>
<dbReference type="SUPFAM" id="SSF103473">
    <property type="entry name" value="MFS general substrate transporter"/>
    <property type="match status" value="1"/>
</dbReference>
<feature type="domain" description="PABS" evidence="6">
    <location>
        <begin position="562"/>
        <end position="729"/>
    </location>
</feature>
<dbReference type="CDD" id="cd02440">
    <property type="entry name" value="AdoMet_MTases"/>
    <property type="match status" value="1"/>
</dbReference>
<name>A0ABR9S8J4_9BURK</name>
<keyword evidence="8" id="KW-1185">Reference proteome</keyword>
<feature type="transmembrane region" description="Helical" evidence="5">
    <location>
        <begin position="51"/>
        <end position="71"/>
    </location>
</feature>
<feature type="transmembrane region" description="Helical" evidence="5">
    <location>
        <begin position="394"/>
        <end position="414"/>
    </location>
</feature>
<keyword evidence="2 4" id="KW-0808">Transferase</keyword>
<evidence type="ECO:0000313" key="7">
    <source>
        <dbReference type="EMBL" id="MBE7369813.1"/>
    </source>
</evidence>
<keyword evidence="3 4" id="KW-0620">Polyamine biosynthesis</keyword>
<feature type="transmembrane region" description="Helical" evidence="5">
    <location>
        <begin position="198"/>
        <end position="216"/>
    </location>
</feature>
<proteinExistence type="inferred from homology"/>
<dbReference type="Proteomes" id="UP000806285">
    <property type="component" value="Unassembled WGS sequence"/>
</dbReference>
<evidence type="ECO:0000256" key="4">
    <source>
        <dbReference type="PROSITE-ProRule" id="PRU00354"/>
    </source>
</evidence>